<comment type="caution">
    <text evidence="1">The sequence shown here is derived from an EMBL/GenBank/DDBJ whole genome shotgun (WGS) entry which is preliminary data.</text>
</comment>
<keyword evidence="2" id="KW-1185">Reference proteome</keyword>
<dbReference type="RefSeq" id="WP_279401577.1">
    <property type="nucleotide sequence ID" value="NZ_JBHUMZ010000052.1"/>
</dbReference>
<dbReference type="EMBL" id="JBHUMZ010000052">
    <property type="protein sequence ID" value="MFD2640174.1"/>
    <property type="molecule type" value="Genomic_DNA"/>
</dbReference>
<dbReference type="Proteomes" id="UP001597452">
    <property type="component" value="Unassembled WGS sequence"/>
</dbReference>
<sequence>MFVKVYQYHIQKDKVDEYLSIQERASEIYGKYLDFNTVYLQSKDDSTK</sequence>
<protein>
    <submittedName>
        <fullName evidence="1">Uncharacterized protein</fullName>
    </submittedName>
</protein>
<proteinExistence type="predicted"/>
<organism evidence="1 2">
    <name type="scientific">Piscibacillus salipiscarius</name>
    <dbReference type="NCBI Taxonomy" id="299480"/>
    <lineage>
        <taxon>Bacteria</taxon>
        <taxon>Bacillati</taxon>
        <taxon>Bacillota</taxon>
        <taxon>Bacilli</taxon>
        <taxon>Bacillales</taxon>
        <taxon>Bacillaceae</taxon>
        <taxon>Piscibacillus</taxon>
    </lineage>
</organism>
<name>A0ABW5QDW3_9BACI</name>
<evidence type="ECO:0000313" key="1">
    <source>
        <dbReference type="EMBL" id="MFD2640174.1"/>
    </source>
</evidence>
<gene>
    <name evidence="1" type="ORF">ACFSW4_14995</name>
</gene>
<evidence type="ECO:0000313" key="2">
    <source>
        <dbReference type="Proteomes" id="UP001597452"/>
    </source>
</evidence>
<reference evidence="2" key="1">
    <citation type="journal article" date="2019" name="Int. J. Syst. Evol. Microbiol.">
        <title>The Global Catalogue of Microorganisms (GCM) 10K type strain sequencing project: providing services to taxonomists for standard genome sequencing and annotation.</title>
        <authorList>
            <consortium name="The Broad Institute Genomics Platform"/>
            <consortium name="The Broad Institute Genome Sequencing Center for Infectious Disease"/>
            <person name="Wu L."/>
            <person name="Ma J."/>
        </authorList>
    </citation>
    <scope>NUCLEOTIDE SEQUENCE [LARGE SCALE GENOMIC DNA]</scope>
    <source>
        <strain evidence="2">TISTR 1571</strain>
    </source>
</reference>
<accession>A0ABW5QDW3</accession>